<reference evidence="1" key="1">
    <citation type="submission" date="2021-03" db="EMBL/GenBank/DDBJ databases">
        <authorList>
            <person name="Bekaert M."/>
        </authorList>
    </citation>
    <scope>NUCLEOTIDE SEQUENCE</scope>
</reference>
<dbReference type="Proteomes" id="UP000683360">
    <property type="component" value="Unassembled WGS sequence"/>
</dbReference>
<dbReference type="GO" id="GO:0061630">
    <property type="term" value="F:ubiquitin protein ligase activity"/>
    <property type="evidence" value="ECO:0007669"/>
    <property type="project" value="UniProtKB-EC"/>
</dbReference>
<dbReference type="AlphaFoldDB" id="A0A8S3V3Z3"/>
<dbReference type="EMBL" id="CAJPWZ010002951">
    <property type="protein sequence ID" value="CAG2248893.1"/>
    <property type="molecule type" value="Genomic_DNA"/>
</dbReference>
<organism evidence="1 2">
    <name type="scientific">Mytilus edulis</name>
    <name type="common">Blue mussel</name>
    <dbReference type="NCBI Taxonomy" id="6550"/>
    <lineage>
        <taxon>Eukaryota</taxon>
        <taxon>Metazoa</taxon>
        <taxon>Spiralia</taxon>
        <taxon>Lophotrochozoa</taxon>
        <taxon>Mollusca</taxon>
        <taxon>Bivalvia</taxon>
        <taxon>Autobranchia</taxon>
        <taxon>Pteriomorphia</taxon>
        <taxon>Mytilida</taxon>
        <taxon>Mytiloidea</taxon>
        <taxon>Mytilidae</taxon>
        <taxon>Mytilinae</taxon>
        <taxon>Mytilus</taxon>
    </lineage>
</organism>
<accession>A0A8S3V3Z3</accession>
<sequence>MDECPSPVKCAPPPMKRDRMSISWQRCIICQNITQETLSMTTNRGFTTLINAVRQRQDHVCMLFLSEVDTLEALHVLSQITSAMRARACLVQVDDQCHDGAKTAAKKGDEKHVQDLIIYTTKNMTNPLDADNQPRQLLLNISTDLHESHDIKDSL</sequence>
<protein>
    <submittedName>
        <fullName evidence="1">CHFR</fullName>
        <ecNumber evidence="1">2.3.2.27</ecNumber>
    </submittedName>
</protein>
<name>A0A8S3V3Z3_MYTED</name>
<evidence type="ECO:0000313" key="2">
    <source>
        <dbReference type="Proteomes" id="UP000683360"/>
    </source>
</evidence>
<proteinExistence type="predicted"/>
<dbReference type="EC" id="2.3.2.27" evidence="1"/>
<keyword evidence="1" id="KW-0808">Transferase</keyword>
<comment type="caution">
    <text evidence="1">The sequence shown here is derived from an EMBL/GenBank/DDBJ whole genome shotgun (WGS) entry which is preliminary data.</text>
</comment>
<dbReference type="OrthoDB" id="5989318at2759"/>
<evidence type="ECO:0000313" key="1">
    <source>
        <dbReference type="EMBL" id="CAG2248893.1"/>
    </source>
</evidence>
<keyword evidence="1" id="KW-0012">Acyltransferase</keyword>
<keyword evidence="2" id="KW-1185">Reference proteome</keyword>
<gene>
    <name evidence="1" type="ORF">MEDL_60633</name>
</gene>